<evidence type="ECO:0000313" key="1">
    <source>
        <dbReference type="EMBL" id="MPC86418.1"/>
    </source>
</evidence>
<proteinExistence type="predicted"/>
<protein>
    <submittedName>
        <fullName evidence="1">Uncharacterized protein</fullName>
    </submittedName>
</protein>
<dbReference type="AlphaFoldDB" id="A0A5B7J0K6"/>
<accession>A0A5B7J0K6</accession>
<organism evidence="1 2">
    <name type="scientific">Portunus trituberculatus</name>
    <name type="common">Swimming crab</name>
    <name type="synonym">Neptunus trituberculatus</name>
    <dbReference type="NCBI Taxonomy" id="210409"/>
    <lineage>
        <taxon>Eukaryota</taxon>
        <taxon>Metazoa</taxon>
        <taxon>Ecdysozoa</taxon>
        <taxon>Arthropoda</taxon>
        <taxon>Crustacea</taxon>
        <taxon>Multicrustacea</taxon>
        <taxon>Malacostraca</taxon>
        <taxon>Eumalacostraca</taxon>
        <taxon>Eucarida</taxon>
        <taxon>Decapoda</taxon>
        <taxon>Pleocyemata</taxon>
        <taxon>Brachyura</taxon>
        <taxon>Eubrachyura</taxon>
        <taxon>Portunoidea</taxon>
        <taxon>Portunidae</taxon>
        <taxon>Portuninae</taxon>
        <taxon>Portunus</taxon>
    </lineage>
</organism>
<comment type="caution">
    <text evidence="1">The sequence shown here is derived from an EMBL/GenBank/DDBJ whole genome shotgun (WGS) entry which is preliminary data.</text>
</comment>
<dbReference type="EMBL" id="VSRR010071376">
    <property type="protein sequence ID" value="MPC86418.1"/>
    <property type="molecule type" value="Genomic_DNA"/>
</dbReference>
<gene>
    <name evidence="1" type="ORF">E2C01_081244</name>
</gene>
<sequence length="120" mass="13432">MVCSGNRGKHAGDGLQGQLFLQEGMGRLRCRSEGDKWIRYSPGWQTKENLGCRNINGEPLEVSTDRADKGTSASSKWRPERIGVKCCSDDTGVVRSRMGRVQTLDTEVCDVRVDSINKWR</sequence>
<evidence type="ECO:0000313" key="2">
    <source>
        <dbReference type="Proteomes" id="UP000324222"/>
    </source>
</evidence>
<name>A0A5B7J0K6_PORTR</name>
<keyword evidence="2" id="KW-1185">Reference proteome</keyword>
<reference evidence="1 2" key="1">
    <citation type="submission" date="2019-05" db="EMBL/GenBank/DDBJ databases">
        <title>Another draft genome of Portunus trituberculatus and its Hox gene families provides insights of decapod evolution.</title>
        <authorList>
            <person name="Jeong J.-H."/>
            <person name="Song I."/>
            <person name="Kim S."/>
            <person name="Choi T."/>
            <person name="Kim D."/>
            <person name="Ryu S."/>
            <person name="Kim W."/>
        </authorList>
    </citation>
    <scope>NUCLEOTIDE SEQUENCE [LARGE SCALE GENOMIC DNA]</scope>
    <source>
        <tissue evidence="1">Muscle</tissue>
    </source>
</reference>
<dbReference type="Proteomes" id="UP000324222">
    <property type="component" value="Unassembled WGS sequence"/>
</dbReference>